<keyword evidence="2" id="KW-1185">Reference proteome</keyword>
<sequence length="97" mass="10416">MPGNSVSLAGTLQVAMVDSRGSVTLRTLTITTRTASPTEYSSNFPQDWPNSPEIKPMYIGHIPSGTGHLAVGLIDNIYNAFDGTDELINGTGIDHRR</sequence>
<dbReference type="Proteomes" id="UP000053617">
    <property type="component" value="Unassembled WGS sequence"/>
</dbReference>
<dbReference type="GeneID" id="25297762"/>
<evidence type="ECO:0000313" key="2">
    <source>
        <dbReference type="Proteomes" id="UP000053617"/>
    </source>
</evidence>
<dbReference type="AlphaFoldDB" id="A0A0D2IBG2"/>
<proteinExistence type="predicted"/>
<gene>
    <name evidence="1" type="ORF">Z518_09691</name>
</gene>
<dbReference type="VEuPathDB" id="FungiDB:Z518_09691"/>
<dbReference type="EMBL" id="KN847482">
    <property type="protein sequence ID" value="KIX00626.1"/>
    <property type="molecule type" value="Genomic_DNA"/>
</dbReference>
<reference evidence="1 2" key="1">
    <citation type="submission" date="2015-01" db="EMBL/GenBank/DDBJ databases">
        <title>The Genome Sequence of Rhinocladiella mackenzie CBS 650.93.</title>
        <authorList>
            <consortium name="The Broad Institute Genomics Platform"/>
            <person name="Cuomo C."/>
            <person name="de Hoog S."/>
            <person name="Gorbushina A."/>
            <person name="Stielow B."/>
            <person name="Teixiera M."/>
            <person name="Abouelleil A."/>
            <person name="Chapman S.B."/>
            <person name="Priest M."/>
            <person name="Young S.K."/>
            <person name="Wortman J."/>
            <person name="Nusbaum C."/>
            <person name="Birren B."/>
        </authorList>
    </citation>
    <scope>NUCLEOTIDE SEQUENCE [LARGE SCALE GENOMIC DNA]</scope>
    <source>
        <strain evidence="1 2">CBS 650.93</strain>
    </source>
</reference>
<organism evidence="1 2">
    <name type="scientific">Rhinocladiella mackenziei CBS 650.93</name>
    <dbReference type="NCBI Taxonomy" id="1442369"/>
    <lineage>
        <taxon>Eukaryota</taxon>
        <taxon>Fungi</taxon>
        <taxon>Dikarya</taxon>
        <taxon>Ascomycota</taxon>
        <taxon>Pezizomycotina</taxon>
        <taxon>Eurotiomycetes</taxon>
        <taxon>Chaetothyriomycetidae</taxon>
        <taxon>Chaetothyriales</taxon>
        <taxon>Herpotrichiellaceae</taxon>
        <taxon>Rhinocladiella</taxon>
    </lineage>
</organism>
<evidence type="ECO:0000313" key="1">
    <source>
        <dbReference type="EMBL" id="KIX00626.1"/>
    </source>
</evidence>
<name>A0A0D2IBG2_9EURO</name>
<accession>A0A0D2IBG2</accession>
<dbReference type="HOGENOM" id="CLU_2347849_0_0_1"/>
<dbReference type="RefSeq" id="XP_013267762.1">
    <property type="nucleotide sequence ID" value="XM_013412308.1"/>
</dbReference>
<protein>
    <submittedName>
        <fullName evidence="1">Uncharacterized protein</fullName>
    </submittedName>
</protein>